<dbReference type="PRINTS" id="PR01607">
    <property type="entry name" value="APYRASEFAMLY"/>
</dbReference>
<evidence type="ECO:0000313" key="6">
    <source>
        <dbReference type="Proteomes" id="UP000254412"/>
    </source>
</evidence>
<dbReference type="GO" id="GO:0008768">
    <property type="term" value="F:UDP-sugar diphosphatase activity"/>
    <property type="evidence" value="ECO:0007669"/>
    <property type="project" value="TreeGrafter"/>
</dbReference>
<evidence type="ECO:0000259" key="4">
    <source>
        <dbReference type="Pfam" id="PF02872"/>
    </source>
</evidence>
<evidence type="ECO:0000259" key="3">
    <source>
        <dbReference type="Pfam" id="PF00149"/>
    </source>
</evidence>
<comment type="similarity">
    <text evidence="2">Belongs to the 5'-nucleotidase family.</text>
</comment>
<dbReference type="Proteomes" id="UP000254412">
    <property type="component" value="Unassembled WGS sequence"/>
</dbReference>
<dbReference type="InterPro" id="IPR008334">
    <property type="entry name" value="5'-Nucleotdase_C"/>
</dbReference>
<organism evidence="5 6">
    <name type="scientific">Staphylococcus nepalensis</name>
    <dbReference type="NCBI Taxonomy" id="214473"/>
    <lineage>
        <taxon>Bacteria</taxon>
        <taxon>Bacillati</taxon>
        <taxon>Bacillota</taxon>
        <taxon>Bacilli</taxon>
        <taxon>Bacillales</taxon>
        <taxon>Staphylococcaceae</taxon>
        <taxon>Staphylococcus</taxon>
    </lineage>
</organism>
<accession>A0A291JM46</accession>
<dbReference type="GO" id="GO:0008253">
    <property type="term" value="F:5'-nucleotidase activity"/>
    <property type="evidence" value="ECO:0007669"/>
    <property type="project" value="UniProtKB-EC"/>
</dbReference>
<dbReference type="GO" id="GO:0000166">
    <property type="term" value="F:nucleotide binding"/>
    <property type="evidence" value="ECO:0007669"/>
    <property type="project" value="UniProtKB-KW"/>
</dbReference>
<dbReference type="PIRSF" id="PIRSF036361">
    <property type="entry name" value="YunD"/>
    <property type="match status" value="1"/>
</dbReference>
<reference evidence="5 6" key="1">
    <citation type="submission" date="2018-06" db="EMBL/GenBank/DDBJ databases">
        <authorList>
            <consortium name="Pathogen Informatics"/>
            <person name="Doyle S."/>
        </authorList>
    </citation>
    <scope>NUCLEOTIDE SEQUENCE [LARGE SCALE GENOMIC DNA]</scope>
    <source>
        <strain evidence="5 6">NCTC13834</strain>
    </source>
</reference>
<dbReference type="AlphaFoldDB" id="A0A291JM46"/>
<dbReference type="SUPFAM" id="SSF55816">
    <property type="entry name" value="5'-nucleotidase (syn. UDP-sugar hydrolase), C-terminal domain"/>
    <property type="match status" value="1"/>
</dbReference>
<feature type="domain" description="Calcineurin-like phosphoesterase" evidence="3">
    <location>
        <begin position="5"/>
        <end position="201"/>
    </location>
</feature>
<dbReference type="InterPro" id="IPR006179">
    <property type="entry name" value="5_nucleotidase/apyrase"/>
</dbReference>
<dbReference type="Pfam" id="PF02872">
    <property type="entry name" value="5_nucleotid_C"/>
    <property type="match status" value="1"/>
</dbReference>
<evidence type="ECO:0000256" key="1">
    <source>
        <dbReference type="ARBA" id="ARBA00022729"/>
    </source>
</evidence>
<keyword evidence="2 5" id="KW-0378">Hydrolase</keyword>
<keyword evidence="1" id="KW-0732">Signal</keyword>
<dbReference type="SUPFAM" id="SSF56300">
    <property type="entry name" value="Metallo-dependent phosphatases"/>
    <property type="match status" value="1"/>
</dbReference>
<dbReference type="InterPro" id="IPR029052">
    <property type="entry name" value="Metallo-depent_PP-like"/>
</dbReference>
<dbReference type="InterPro" id="IPR036907">
    <property type="entry name" value="5'-Nucleotdase_C_sf"/>
</dbReference>
<dbReference type="Gene3D" id="3.60.21.10">
    <property type="match status" value="1"/>
</dbReference>
<dbReference type="Pfam" id="PF00149">
    <property type="entry name" value="Metallophos"/>
    <property type="match status" value="1"/>
</dbReference>
<dbReference type="EC" id="3.1.3.5" evidence="5"/>
<proteinExistence type="inferred from homology"/>
<dbReference type="KEGG" id="snl:BJD96_10240"/>
<dbReference type="GO" id="GO:0009166">
    <property type="term" value="P:nucleotide catabolic process"/>
    <property type="evidence" value="ECO:0007669"/>
    <property type="project" value="InterPro"/>
</dbReference>
<dbReference type="GO" id="GO:0030288">
    <property type="term" value="C:outer membrane-bounded periplasmic space"/>
    <property type="evidence" value="ECO:0007669"/>
    <property type="project" value="TreeGrafter"/>
</dbReference>
<evidence type="ECO:0000256" key="2">
    <source>
        <dbReference type="RuleBase" id="RU362119"/>
    </source>
</evidence>
<dbReference type="PANTHER" id="PTHR11575:SF23">
    <property type="entry name" value="5-NUCLEOTIDASE FAMILY PROTEIN"/>
    <property type="match status" value="1"/>
</dbReference>
<dbReference type="InterPro" id="IPR011240">
    <property type="entry name" value="Pesterase_YunD"/>
</dbReference>
<protein>
    <submittedName>
        <fullName evidence="5">UDP-sugar hydrolase 5'-nucleotidase</fullName>
        <ecNumber evidence="5">3.1.3.5</ecNumber>
    </submittedName>
</protein>
<keyword evidence="2" id="KW-0547">Nucleotide-binding</keyword>
<evidence type="ECO:0000313" key="5">
    <source>
        <dbReference type="EMBL" id="SUM55703.1"/>
    </source>
</evidence>
<name>A0A291JM46_9STAP</name>
<dbReference type="InterPro" id="IPR004843">
    <property type="entry name" value="Calcineurin-like_PHP"/>
</dbReference>
<dbReference type="Gene3D" id="3.90.780.10">
    <property type="entry name" value="5'-Nucleotidase, C-terminal domain"/>
    <property type="match status" value="1"/>
</dbReference>
<sequence length="440" mass="49781">MVKLTIYHTNDIHSHLHEYERISEYLAQERPKLDHPSLYLDIGDHVDLSAPVTEATMGIKNVELLNKAHCDIATIGNNEGMTISHEALNTLYDNAKFDVTCANVFDEQGQLPRNITSSIIKEINGVRILFVAATAPFTPFYRALDWVVTDPLEAIKDEISANEDAYDLLIIMSHVGVFFDEKLCQEIPEIDLILGSHTHHYFEKGEINNGVLMAAAGKYGRFIGEVTLEIEHDTVVDKHAVIYPVETLPEVVTHFEAEGKALLSDAVIDHPINLPRRTDVITQTSYMLAESVFEFTNADCTIINAGLIVKGISANQVTEFDIHQMLPHPINAVRIRLNGLELKNVIIKSQKQEYLHEHAQGLGFRGDIFGGYVLYNLGLIESESRYFINGEEIEDDKTYVLGTVDMYTFGRYFPTLKEQSIDYLMPEFLRDIYKEKLLGY</sequence>
<dbReference type="EMBL" id="UHDS01000001">
    <property type="protein sequence ID" value="SUM55703.1"/>
    <property type="molecule type" value="Genomic_DNA"/>
</dbReference>
<gene>
    <name evidence="5" type="primary">yfkN_2</name>
    <name evidence="5" type="ORF">NCTC13834_02074</name>
</gene>
<feature type="domain" description="5'-Nucleotidase C-terminal" evidence="4">
    <location>
        <begin position="283"/>
        <end position="406"/>
    </location>
</feature>
<dbReference type="PANTHER" id="PTHR11575">
    <property type="entry name" value="5'-NUCLEOTIDASE-RELATED"/>
    <property type="match status" value="1"/>
</dbReference>